<keyword evidence="1" id="KW-1133">Transmembrane helix</keyword>
<dbReference type="EMBL" id="MU865333">
    <property type="protein sequence ID" value="KAK4227330.1"/>
    <property type="molecule type" value="Genomic_DNA"/>
</dbReference>
<comment type="caution">
    <text evidence="2">The sequence shown here is derived from an EMBL/GenBank/DDBJ whole genome shotgun (WGS) entry which is preliminary data.</text>
</comment>
<evidence type="ECO:0000313" key="3">
    <source>
        <dbReference type="Proteomes" id="UP001301958"/>
    </source>
</evidence>
<reference evidence="2" key="1">
    <citation type="journal article" date="2023" name="Mol. Phylogenet. Evol.">
        <title>Genome-scale phylogeny and comparative genomics of the fungal order Sordariales.</title>
        <authorList>
            <person name="Hensen N."/>
            <person name="Bonometti L."/>
            <person name="Westerberg I."/>
            <person name="Brannstrom I.O."/>
            <person name="Guillou S."/>
            <person name="Cros-Aarteil S."/>
            <person name="Calhoun S."/>
            <person name="Haridas S."/>
            <person name="Kuo A."/>
            <person name="Mondo S."/>
            <person name="Pangilinan J."/>
            <person name="Riley R."/>
            <person name="LaButti K."/>
            <person name="Andreopoulos B."/>
            <person name="Lipzen A."/>
            <person name="Chen C."/>
            <person name="Yan M."/>
            <person name="Daum C."/>
            <person name="Ng V."/>
            <person name="Clum A."/>
            <person name="Steindorff A."/>
            <person name="Ohm R.A."/>
            <person name="Martin F."/>
            <person name="Silar P."/>
            <person name="Natvig D.O."/>
            <person name="Lalanne C."/>
            <person name="Gautier V."/>
            <person name="Ament-Velasquez S.L."/>
            <person name="Kruys A."/>
            <person name="Hutchinson M.I."/>
            <person name="Powell A.J."/>
            <person name="Barry K."/>
            <person name="Miller A.N."/>
            <person name="Grigoriev I.V."/>
            <person name="Debuchy R."/>
            <person name="Gladieux P."/>
            <person name="Hiltunen Thoren M."/>
            <person name="Johannesson H."/>
        </authorList>
    </citation>
    <scope>NUCLEOTIDE SEQUENCE</scope>
    <source>
        <strain evidence="2">CBS 990.96</strain>
    </source>
</reference>
<protein>
    <submittedName>
        <fullName evidence="2">Uncharacterized protein</fullName>
    </submittedName>
</protein>
<keyword evidence="3" id="KW-1185">Reference proteome</keyword>
<evidence type="ECO:0000256" key="1">
    <source>
        <dbReference type="SAM" id="Phobius"/>
    </source>
</evidence>
<keyword evidence="1" id="KW-0472">Membrane</keyword>
<organism evidence="2 3">
    <name type="scientific">Podospora fimiseda</name>
    <dbReference type="NCBI Taxonomy" id="252190"/>
    <lineage>
        <taxon>Eukaryota</taxon>
        <taxon>Fungi</taxon>
        <taxon>Dikarya</taxon>
        <taxon>Ascomycota</taxon>
        <taxon>Pezizomycotina</taxon>
        <taxon>Sordariomycetes</taxon>
        <taxon>Sordariomycetidae</taxon>
        <taxon>Sordariales</taxon>
        <taxon>Podosporaceae</taxon>
        <taxon>Podospora</taxon>
    </lineage>
</organism>
<accession>A0AAN7H2L0</accession>
<dbReference type="Proteomes" id="UP001301958">
    <property type="component" value="Unassembled WGS sequence"/>
</dbReference>
<dbReference type="AlphaFoldDB" id="A0AAN7H2L0"/>
<feature type="transmembrane region" description="Helical" evidence="1">
    <location>
        <begin position="107"/>
        <end position="124"/>
    </location>
</feature>
<keyword evidence="1" id="KW-0812">Transmembrane</keyword>
<feature type="transmembrane region" description="Helical" evidence="1">
    <location>
        <begin position="74"/>
        <end position="95"/>
    </location>
</feature>
<evidence type="ECO:0000313" key="2">
    <source>
        <dbReference type="EMBL" id="KAK4227330.1"/>
    </source>
</evidence>
<name>A0AAN7H2L0_9PEZI</name>
<proteinExistence type="predicted"/>
<sequence>MGAVVGGVKALVVSFSPSQTGTAAACVGRRAVGRGREGLRGGGRRLTQTRSFPKDNPCLLFLFGLIYDQGSDTLGFLFSLFYAPFYFGINIISIIHSHLTNFLCRQLFSSFFTSISLFLCLSCMPL</sequence>
<gene>
    <name evidence="2" type="ORF">QBC38DRAFT_196567</name>
</gene>
<reference evidence="2" key="2">
    <citation type="submission" date="2023-05" db="EMBL/GenBank/DDBJ databases">
        <authorList>
            <consortium name="Lawrence Berkeley National Laboratory"/>
            <person name="Steindorff A."/>
            <person name="Hensen N."/>
            <person name="Bonometti L."/>
            <person name="Westerberg I."/>
            <person name="Brannstrom I.O."/>
            <person name="Guillou S."/>
            <person name="Cros-Aarteil S."/>
            <person name="Calhoun S."/>
            <person name="Haridas S."/>
            <person name="Kuo A."/>
            <person name="Mondo S."/>
            <person name="Pangilinan J."/>
            <person name="Riley R."/>
            <person name="Labutti K."/>
            <person name="Andreopoulos B."/>
            <person name="Lipzen A."/>
            <person name="Chen C."/>
            <person name="Yanf M."/>
            <person name="Daum C."/>
            <person name="Ng V."/>
            <person name="Clum A."/>
            <person name="Ohm R."/>
            <person name="Martin F."/>
            <person name="Silar P."/>
            <person name="Natvig D."/>
            <person name="Lalanne C."/>
            <person name="Gautier V."/>
            <person name="Ament-Velasquez S.L."/>
            <person name="Kruys A."/>
            <person name="Hutchinson M.I."/>
            <person name="Powell A.J."/>
            <person name="Barry K."/>
            <person name="Miller A.N."/>
            <person name="Grigoriev I.V."/>
            <person name="Debuchy R."/>
            <person name="Gladieux P."/>
            <person name="Thoren M.H."/>
            <person name="Johannesson H."/>
        </authorList>
    </citation>
    <scope>NUCLEOTIDE SEQUENCE</scope>
    <source>
        <strain evidence="2">CBS 990.96</strain>
    </source>
</reference>